<proteinExistence type="predicted"/>
<accession>A0A0K2TCY6</accession>
<feature type="transmembrane region" description="Helical" evidence="1">
    <location>
        <begin position="12"/>
        <end position="29"/>
    </location>
</feature>
<protein>
    <submittedName>
        <fullName evidence="2">Uncharacterized protein</fullName>
    </submittedName>
</protein>
<name>A0A0K2TCY6_LEPSM</name>
<evidence type="ECO:0000256" key="1">
    <source>
        <dbReference type="SAM" id="Phobius"/>
    </source>
</evidence>
<dbReference type="EMBL" id="HACA01005965">
    <property type="protein sequence ID" value="CDW23326.1"/>
    <property type="molecule type" value="Transcribed_RNA"/>
</dbReference>
<keyword evidence="1" id="KW-0812">Transmembrane</keyword>
<evidence type="ECO:0000313" key="2">
    <source>
        <dbReference type="EMBL" id="CDW23326.1"/>
    </source>
</evidence>
<reference evidence="2" key="1">
    <citation type="submission" date="2014-05" db="EMBL/GenBank/DDBJ databases">
        <authorList>
            <person name="Chronopoulou M."/>
        </authorList>
    </citation>
    <scope>NUCLEOTIDE SEQUENCE</scope>
    <source>
        <tissue evidence="2">Whole organism</tissue>
    </source>
</reference>
<sequence length="38" mass="4555">MVFITIISCSSIWRICLFKFIAFVSKCLIRNRFFLLHS</sequence>
<keyword evidence="1" id="KW-0472">Membrane</keyword>
<organism evidence="2">
    <name type="scientific">Lepeophtheirus salmonis</name>
    <name type="common">Salmon louse</name>
    <name type="synonym">Caligus salmonis</name>
    <dbReference type="NCBI Taxonomy" id="72036"/>
    <lineage>
        <taxon>Eukaryota</taxon>
        <taxon>Metazoa</taxon>
        <taxon>Ecdysozoa</taxon>
        <taxon>Arthropoda</taxon>
        <taxon>Crustacea</taxon>
        <taxon>Multicrustacea</taxon>
        <taxon>Hexanauplia</taxon>
        <taxon>Copepoda</taxon>
        <taxon>Siphonostomatoida</taxon>
        <taxon>Caligidae</taxon>
        <taxon>Lepeophtheirus</taxon>
    </lineage>
</organism>
<keyword evidence="1" id="KW-1133">Transmembrane helix</keyword>
<dbReference type="AlphaFoldDB" id="A0A0K2TCY6"/>